<name>F9S7J3_9VIBR</name>
<dbReference type="RefSeq" id="WP_006714451.1">
    <property type="nucleotide sequence ID" value="NZ_AFWF01000294.1"/>
</dbReference>
<proteinExistence type="predicted"/>
<protein>
    <submittedName>
        <fullName evidence="1">Uncharacterized protein</fullName>
    </submittedName>
</protein>
<accession>F9S7J3</accession>
<reference evidence="1 2" key="1">
    <citation type="journal article" date="2012" name="Int. J. Syst. Evol. Microbiol.">
        <title>Vibrio caribbeanicus sp. nov., isolated from the marine sponge Scleritoderma cyanea.</title>
        <authorList>
            <person name="Hoffmann M."/>
            <person name="Monday S.R."/>
            <person name="Allard M.W."/>
            <person name="Strain E.A."/>
            <person name="Whittaker P."/>
            <person name="Naum M."/>
            <person name="McCarthy P.J."/>
            <person name="Lopez J.V."/>
            <person name="Fischer M."/>
            <person name="Brown E.W."/>
        </authorList>
    </citation>
    <scope>NUCLEOTIDE SEQUENCE [LARGE SCALE GENOMIC DNA]</scope>
    <source>
        <strain evidence="1 2">ATCC 700023</strain>
    </source>
</reference>
<keyword evidence="2" id="KW-1185">Reference proteome</keyword>
<dbReference type="AlphaFoldDB" id="F9S7J3"/>
<gene>
    <name evidence="1" type="ORF">VII00023_22939</name>
</gene>
<sequence length="77" mass="8532">MESTTTITAHQLVVGMTIRCPVEGNKITITDLIAHTENIALGCDKGYTGVAFTDTFELLEPFDLTECNLNWINEQLD</sequence>
<dbReference type="EMBL" id="AFWF01000294">
    <property type="protein sequence ID" value="EGU31289.1"/>
    <property type="molecule type" value="Genomic_DNA"/>
</dbReference>
<dbReference type="OrthoDB" id="9941560at2"/>
<comment type="caution">
    <text evidence="1">The sequence shown here is derived from an EMBL/GenBank/DDBJ whole genome shotgun (WGS) entry which is preliminary data.</text>
</comment>
<evidence type="ECO:0000313" key="1">
    <source>
        <dbReference type="EMBL" id="EGU31289.1"/>
    </source>
</evidence>
<evidence type="ECO:0000313" key="2">
    <source>
        <dbReference type="Proteomes" id="UP000004605"/>
    </source>
</evidence>
<organism evidence="1 2">
    <name type="scientific">Vibrio ichthyoenteri ATCC 700023</name>
    <dbReference type="NCBI Taxonomy" id="870968"/>
    <lineage>
        <taxon>Bacteria</taxon>
        <taxon>Pseudomonadati</taxon>
        <taxon>Pseudomonadota</taxon>
        <taxon>Gammaproteobacteria</taxon>
        <taxon>Vibrionales</taxon>
        <taxon>Vibrionaceae</taxon>
        <taxon>Vibrio</taxon>
    </lineage>
</organism>
<dbReference type="Proteomes" id="UP000004605">
    <property type="component" value="Unassembled WGS sequence"/>
</dbReference>